<dbReference type="Pfam" id="PF00005">
    <property type="entry name" value="ABC_tran"/>
    <property type="match status" value="1"/>
</dbReference>
<dbReference type="RefSeq" id="WP_068134118.1">
    <property type="nucleotide sequence ID" value="NZ_CP042914.1"/>
</dbReference>
<name>A0A5B9QLF4_9BACT</name>
<dbReference type="KEGG" id="rul:UC8_18570"/>
<dbReference type="InterPro" id="IPR050166">
    <property type="entry name" value="ABC_transporter_ATP-bind"/>
</dbReference>
<feature type="domain" description="ABC transporter" evidence="4">
    <location>
        <begin position="9"/>
        <end position="241"/>
    </location>
</feature>
<organism evidence="5 6">
    <name type="scientific">Roseimaritima ulvae</name>
    <dbReference type="NCBI Taxonomy" id="980254"/>
    <lineage>
        <taxon>Bacteria</taxon>
        <taxon>Pseudomonadati</taxon>
        <taxon>Planctomycetota</taxon>
        <taxon>Planctomycetia</taxon>
        <taxon>Pirellulales</taxon>
        <taxon>Pirellulaceae</taxon>
        <taxon>Roseimaritima</taxon>
    </lineage>
</organism>
<evidence type="ECO:0000256" key="1">
    <source>
        <dbReference type="ARBA" id="ARBA00022448"/>
    </source>
</evidence>
<keyword evidence="6" id="KW-1185">Reference proteome</keyword>
<dbReference type="InterPro" id="IPR003439">
    <property type="entry name" value="ABC_transporter-like_ATP-bd"/>
</dbReference>
<evidence type="ECO:0000313" key="5">
    <source>
        <dbReference type="EMBL" id="QEG39858.1"/>
    </source>
</evidence>
<dbReference type="OrthoDB" id="2151853at2"/>
<dbReference type="PANTHER" id="PTHR42788">
    <property type="entry name" value="TAURINE IMPORT ATP-BINDING PROTEIN-RELATED"/>
    <property type="match status" value="1"/>
</dbReference>
<dbReference type="SUPFAM" id="SSF52540">
    <property type="entry name" value="P-loop containing nucleoside triphosphate hydrolases"/>
    <property type="match status" value="1"/>
</dbReference>
<dbReference type="EC" id="3.6.3.-" evidence="5"/>
<dbReference type="GO" id="GO:0016887">
    <property type="term" value="F:ATP hydrolysis activity"/>
    <property type="evidence" value="ECO:0007669"/>
    <property type="project" value="InterPro"/>
</dbReference>
<dbReference type="InterPro" id="IPR017871">
    <property type="entry name" value="ABC_transporter-like_CS"/>
</dbReference>
<dbReference type="PROSITE" id="PS50893">
    <property type="entry name" value="ABC_TRANSPORTER_2"/>
    <property type="match status" value="1"/>
</dbReference>
<keyword evidence="2" id="KW-0547">Nucleotide-binding</keyword>
<dbReference type="AlphaFoldDB" id="A0A5B9QLF4"/>
<dbReference type="InterPro" id="IPR003593">
    <property type="entry name" value="AAA+_ATPase"/>
</dbReference>
<proteinExistence type="predicted"/>
<keyword evidence="3 5" id="KW-0067">ATP-binding</keyword>
<dbReference type="PROSITE" id="PS00211">
    <property type="entry name" value="ABC_TRANSPORTER_1"/>
    <property type="match status" value="1"/>
</dbReference>
<reference evidence="5 6" key="1">
    <citation type="submission" date="2019-08" db="EMBL/GenBank/DDBJ databases">
        <title>Deep-cultivation of Planctomycetes and their phenomic and genomic characterization uncovers novel biology.</title>
        <authorList>
            <person name="Wiegand S."/>
            <person name="Jogler M."/>
            <person name="Boedeker C."/>
            <person name="Pinto D."/>
            <person name="Vollmers J."/>
            <person name="Rivas-Marin E."/>
            <person name="Kohn T."/>
            <person name="Peeters S.H."/>
            <person name="Heuer A."/>
            <person name="Rast P."/>
            <person name="Oberbeckmann S."/>
            <person name="Bunk B."/>
            <person name="Jeske O."/>
            <person name="Meyerdierks A."/>
            <person name="Storesund J.E."/>
            <person name="Kallscheuer N."/>
            <person name="Luecker S."/>
            <person name="Lage O.M."/>
            <person name="Pohl T."/>
            <person name="Merkel B.J."/>
            <person name="Hornburger P."/>
            <person name="Mueller R.-W."/>
            <person name="Bruemmer F."/>
            <person name="Labrenz M."/>
            <person name="Spormann A.M."/>
            <person name="Op den Camp H."/>
            <person name="Overmann J."/>
            <person name="Amann R."/>
            <person name="Jetten M.S.M."/>
            <person name="Mascher T."/>
            <person name="Medema M.H."/>
            <person name="Devos D.P."/>
            <person name="Kaster A.-K."/>
            <person name="Ovreas L."/>
            <person name="Rohde M."/>
            <person name="Galperin M.Y."/>
            <person name="Jogler C."/>
        </authorList>
    </citation>
    <scope>NUCLEOTIDE SEQUENCE [LARGE SCALE GENOMIC DNA]</scope>
    <source>
        <strain evidence="5 6">UC8</strain>
    </source>
</reference>
<keyword evidence="5" id="KW-0378">Hydrolase</keyword>
<dbReference type="PANTHER" id="PTHR42788:SF20">
    <property type="entry name" value="ABC TRANSPORTER ATP-BINDING PROTEIN"/>
    <property type="match status" value="1"/>
</dbReference>
<dbReference type="Gene3D" id="3.40.50.300">
    <property type="entry name" value="P-loop containing nucleotide triphosphate hydrolases"/>
    <property type="match status" value="1"/>
</dbReference>
<evidence type="ECO:0000256" key="2">
    <source>
        <dbReference type="ARBA" id="ARBA00022741"/>
    </source>
</evidence>
<sequence>MQDSTGASISGHQLQIQFCNGATVFDDLDFEIRSGQMVAIVGPSGCGKTTLLRAIAGLQDIHSGCLRFDPPLAQGRGMLGYVFQKAALMPWRTAWRNVALPLELIDKPNAPRRREHQTLASQWLQTVGLQPDDYQKLPEQLSGGMQMRVSIARALITDPSVLLLDEPFSALDDLLRIRLGLLLQQLWMQRKRTVVLVTHNIQEAVQNSQRVLVMNHGNLLGEVAVDLPYPRTQAMVGDGVLLPYVDQVTHMLQGSEDE</sequence>
<dbReference type="InterPro" id="IPR027417">
    <property type="entry name" value="P-loop_NTPase"/>
</dbReference>
<dbReference type="Proteomes" id="UP000325286">
    <property type="component" value="Chromosome"/>
</dbReference>
<dbReference type="SMART" id="SM00382">
    <property type="entry name" value="AAA"/>
    <property type="match status" value="1"/>
</dbReference>
<evidence type="ECO:0000313" key="6">
    <source>
        <dbReference type="Proteomes" id="UP000325286"/>
    </source>
</evidence>
<dbReference type="EMBL" id="CP042914">
    <property type="protein sequence ID" value="QEG39858.1"/>
    <property type="molecule type" value="Genomic_DNA"/>
</dbReference>
<accession>A0A5B9QLF4</accession>
<keyword evidence="1" id="KW-0813">Transport</keyword>
<gene>
    <name evidence="5" type="primary">ssuB</name>
    <name evidence="5" type="ORF">UC8_18570</name>
</gene>
<evidence type="ECO:0000259" key="4">
    <source>
        <dbReference type="PROSITE" id="PS50893"/>
    </source>
</evidence>
<dbReference type="GO" id="GO:0005524">
    <property type="term" value="F:ATP binding"/>
    <property type="evidence" value="ECO:0007669"/>
    <property type="project" value="UniProtKB-KW"/>
</dbReference>
<protein>
    <submittedName>
        <fullName evidence="5">Aliphatic sulfonates import ATP-binding protein SsuB</fullName>
        <ecNumber evidence="5">3.6.3.-</ecNumber>
    </submittedName>
</protein>
<evidence type="ECO:0000256" key="3">
    <source>
        <dbReference type="ARBA" id="ARBA00022840"/>
    </source>
</evidence>